<keyword evidence="2" id="KW-0285">Flavoprotein</keyword>
<keyword evidence="3" id="KW-0274">FAD</keyword>
<dbReference type="InterPro" id="IPR002938">
    <property type="entry name" value="FAD-bd"/>
</dbReference>
<evidence type="ECO:0000313" key="6">
    <source>
        <dbReference type="Proteomes" id="UP001139308"/>
    </source>
</evidence>
<dbReference type="SUPFAM" id="SSF51905">
    <property type="entry name" value="FAD/NAD(P)-binding domain"/>
    <property type="match status" value="1"/>
</dbReference>
<dbReference type="AlphaFoldDB" id="A0A9X1ULJ5"/>
<dbReference type="Gene3D" id="3.50.50.60">
    <property type="entry name" value="FAD/NAD(P)-binding domain"/>
    <property type="match status" value="1"/>
</dbReference>
<dbReference type="Gene3D" id="3.30.70.2450">
    <property type="match status" value="1"/>
</dbReference>
<dbReference type="InterPro" id="IPR036188">
    <property type="entry name" value="FAD/NAD-bd_sf"/>
</dbReference>
<keyword evidence="6" id="KW-1185">Reference proteome</keyword>
<evidence type="ECO:0000256" key="1">
    <source>
        <dbReference type="ARBA" id="ARBA00001974"/>
    </source>
</evidence>
<accession>A0A9X1ULJ5</accession>
<keyword evidence="5" id="KW-0503">Monooxygenase</keyword>
<evidence type="ECO:0000256" key="2">
    <source>
        <dbReference type="ARBA" id="ARBA00022630"/>
    </source>
</evidence>
<dbReference type="EMBL" id="JAKLJA010000038">
    <property type="protein sequence ID" value="MCG5077589.1"/>
    <property type="molecule type" value="Genomic_DNA"/>
</dbReference>
<proteinExistence type="predicted"/>
<dbReference type="Proteomes" id="UP001139308">
    <property type="component" value="Unassembled WGS sequence"/>
</dbReference>
<comment type="cofactor">
    <cofactor evidence="1">
        <name>FAD</name>
        <dbReference type="ChEBI" id="CHEBI:57692"/>
    </cofactor>
</comment>
<dbReference type="InterPro" id="IPR050641">
    <property type="entry name" value="RIFMO-like"/>
</dbReference>
<dbReference type="PANTHER" id="PTHR43004">
    <property type="entry name" value="TRK SYSTEM POTASSIUM UPTAKE PROTEIN"/>
    <property type="match status" value="1"/>
</dbReference>
<dbReference type="PRINTS" id="PR00420">
    <property type="entry name" value="RNGMNOXGNASE"/>
</dbReference>
<dbReference type="Gene3D" id="3.40.30.120">
    <property type="match status" value="1"/>
</dbReference>
<dbReference type="Pfam" id="PF01494">
    <property type="entry name" value="FAD_binding_3"/>
    <property type="match status" value="1"/>
</dbReference>
<evidence type="ECO:0000256" key="3">
    <source>
        <dbReference type="ARBA" id="ARBA00022827"/>
    </source>
</evidence>
<sequence>MTVASSQPSVLIVGAGPTGLAAALSLARARIPVRLIDRAPQPGRHTRAIGIQARTLELFEQHRIVEPFLEHGHRAHVANLYSNGQRRARLDFDPLFTRYPYLLFIDQTETERILAAQLATLGVEVERGVELIEFIQGSAGVSADVRLASGRTEALRCDWLIAADGAHSTVRHHLGAKFDGETLEQSFLLADVSATTSWPEDEFHVFASGDGLAAIFPYGRGRFRLIADHKAMLPAAPDGTQPVPTLEECRSIVERRMHHPVSIADMTWASYFHVNSRIVRFLRMDRVFLAGDAAHVHSPAGAQGMNTGIQEAFNLGWKLARALGGAPDRLLDTYHAERYPIERIVLRQTSFMTQLVEADHGPLKLLRERVMPALVALGPLRDAARQAVSELSIQYRRSALTLERVLDGGPRAGERAPDALVRVVDGPLGKAPDRGRIFDLHDPASFSLFLLVDGEAARAADAAEHAADSPASAASTPGAAAAAASASAASNTAAGGLEALRPFAEAVERVLPQAVRVWWVADLPDGEVPLAGEGAPSLSDAYGRTRPAFYFVRPDGYICARGRTGSDLHGLLRHCEMWFTPAPAPRPAAQ</sequence>
<protein>
    <submittedName>
        <fullName evidence="5">FAD-dependent monooxygenase</fullName>
    </submittedName>
</protein>
<dbReference type="GO" id="GO:0016709">
    <property type="term" value="F:oxidoreductase activity, acting on paired donors, with incorporation or reduction of molecular oxygen, NAD(P)H as one donor, and incorporation of one atom of oxygen"/>
    <property type="evidence" value="ECO:0007669"/>
    <property type="project" value="UniProtKB-ARBA"/>
</dbReference>
<dbReference type="GO" id="GO:0071949">
    <property type="term" value="F:FAD binding"/>
    <property type="evidence" value="ECO:0007669"/>
    <property type="project" value="InterPro"/>
</dbReference>
<dbReference type="RefSeq" id="WP_238467484.1">
    <property type="nucleotide sequence ID" value="NZ_JAKLJA010000038.1"/>
</dbReference>
<gene>
    <name evidence="5" type="ORF">L5014_30325</name>
</gene>
<organism evidence="5 6">
    <name type="scientific">Paraburkholderia tagetis</name>
    <dbReference type="NCBI Taxonomy" id="2913261"/>
    <lineage>
        <taxon>Bacteria</taxon>
        <taxon>Pseudomonadati</taxon>
        <taxon>Pseudomonadota</taxon>
        <taxon>Betaproteobacteria</taxon>
        <taxon>Burkholderiales</taxon>
        <taxon>Burkholderiaceae</taxon>
        <taxon>Paraburkholderia</taxon>
    </lineage>
</organism>
<name>A0A9X1ULJ5_9BURK</name>
<feature type="domain" description="FAD-binding" evidence="4">
    <location>
        <begin position="9"/>
        <end position="348"/>
    </location>
</feature>
<keyword evidence="5" id="KW-0560">Oxidoreductase</keyword>
<comment type="caution">
    <text evidence="5">The sequence shown here is derived from an EMBL/GenBank/DDBJ whole genome shotgun (WGS) entry which is preliminary data.</text>
</comment>
<dbReference type="PANTHER" id="PTHR43004:SF19">
    <property type="entry name" value="BINDING MONOOXYGENASE, PUTATIVE (JCVI)-RELATED"/>
    <property type="match status" value="1"/>
</dbReference>
<reference evidence="5" key="1">
    <citation type="submission" date="2022-01" db="EMBL/GenBank/DDBJ databases">
        <title>Genome sequence and assembly of Parabukholderia sp. RG36.</title>
        <authorList>
            <person name="Chhetri G."/>
        </authorList>
    </citation>
    <scope>NUCLEOTIDE SEQUENCE</scope>
    <source>
        <strain evidence="5">RG36</strain>
    </source>
</reference>
<evidence type="ECO:0000313" key="5">
    <source>
        <dbReference type="EMBL" id="MCG5077589.1"/>
    </source>
</evidence>
<evidence type="ECO:0000259" key="4">
    <source>
        <dbReference type="Pfam" id="PF01494"/>
    </source>
</evidence>